<dbReference type="OrthoDB" id="7850039at2"/>
<feature type="transmembrane region" description="Helical" evidence="1">
    <location>
        <begin position="120"/>
        <end position="143"/>
    </location>
</feature>
<keyword evidence="1" id="KW-1133">Transmembrane helix</keyword>
<evidence type="ECO:0000313" key="2">
    <source>
        <dbReference type="EMBL" id="PVH30028.1"/>
    </source>
</evidence>
<protein>
    <recommendedName>
        <fullName evidence="4">DUF3592 domain-containing protein</fullName>
    </recommendedName>
</protein>
<sequence length="145" mass="15719">MSDLPAWLQLLIYVCFVILPAIIMLAGCGMLARVWRFRQACETVTGTVVEIITHRHFGSGRAETLYYQPSFEFSAPDGSTLRALAASCGVNMQYPIGSTREILVNFNAPKEVQLDGCRSGIITGAACVLIGGGILALGLYFVISW</sequence>
<keyword evidence="3" id="KW-1185">Reference proteome</keyword>
<organism evidence="2 3">
    <name type="scientific">Pararhodobacter oceanensis</name>
    <dbReference type="NCBI Taxonomy" id="2172121"/>
    <lineage>
        <taxon>Bacteria</taxon>
        <taxon>Pseudomonadati</taxon>
        <taxon>Pseudomonadota</taxon>
        <taxon>Alphaproteobacteria</taxon>
        <taxon>Rhodobacterales</taxon>
        <taxon>Paracoccaceae</taxon>
        <taxon>Pararhodobacter</taxon>
    </lineage>
</organism>
<accession>A0A2T8HX92</accession>
<dbReference type="Proteomes" id="UP000245911">
    <property type="component" value="Unassembled WGS sequence"/>
</dbReference>
<dbReference type="EMBL" id="QDKM01000001">
    <property type="protein sequence ID" value="PVH30028.1"/>
    <property type="molecule type" value="Genomic_DNA"/>
</dbReference>
<dbReference type="RefSeq" id="WP_116556432.1">
    <property type="nucleotide sequence ID" value="NZ_QDKM01000001.1"/>
</dbReference>
<gene>
    <name evidence="2" type="ORF">DDE20_00115</name>
</gene>
<evidence type="ECO:0000256" key="1">
    <source>
        <dbReference type="SAM" id="Phobius"/>
    </source>
</evidence>
<evidence type="ECO:0008006" key="4">
    <source>
        <dbReference type="Google" id="ProtNLM"/>
    </source>
</evidence>
<name>A0A2T8HX92_9RHOB</name>
<reference evidence="2 3" key="1">
    <citation type="submission" date="2018-04" db="EMBL/GenBank/DDBJ databases">
        <title>Pararhodobacter oceanense sp. nov., isolated from marine intertidal sediment.</title>
        <authorList>
            <person name="Wang X.-L."/>
            <person name="Du Z.-J."/>
        </authorList>
    </citation>
    <scope>NUCLEOTIDE SEQUENCE [LARGE SCALE GENOMIC DNA]</scope>
    <source>
        <strain evidence="2 3">AM505</strain>
    </source>
</reference>
<comment type="caution">
    <text evidence="2">The sequence shown here is derived from an EMBL/GenBank/DDBJ whole genome shotgun (WGS) entry which is preliminary data.</text>
</comment>
<proteinExistence type="predicted"/>
<keyword evidence="1" id="KW-0812">Transmembrane</keyword>
<dbReference type="AlphaFoldDB" id="A0A2T8HX92"/>
<feature type="transmembrane region" description="Helical" evidence="1">
    <location>
        <begin position="6"/>
        <end position="32"/>
    </location>
</feature>
<keyword evidence="1" id="KW-0472">Membrane</keyword>
<evidence type="ECO:0000313" key="3">
    <source>
        <dbReference type="Proteomes" id="UP000245911"/>
    </source>
</evidence>